<accession>A0A179FGV1</accession>
<evidence type="ECO:0000313" key="4">
    <source>
        <dbReference type="Proteomes" id="UP000078397"/>
    </source>
</evidence>
<dbReference type="AlphaFoldDB" id="A0A179FGV1"/>
<dbReference type="OrthoDB" id="566138at2759"/>
<evidence type="ECO:0000313" key="3">
    <source>
        <dbReference type="EMBL" id="OAQ64520.1"/>
    </source>
</evidence>
<dbReference type="Proteomes" id="UP000078397">
    <property type="component" value="Unassembled WGS sequence"/>
</dbReference>
<reference evidence="3 4" key="1">
    <citation type="journal article" date="2016" name="PLoS Pathog.">
        <title>Biosynthesis of antibiotic leucinostatins in bio-control fungus Purpureocillium lilacinum and their inhibition on phytophthora revealed by genome mining.</title>
        <authorList>
            <person name="Wang G."/>
            <person name="Liu Z."/>
            <person name="Lin R."/>
            <person name="Li E."/>
            <person name="Mao Z."/>
            <person name="Ling J."/>
            <person name="Yang Y."/>
            <person name="Yin W.B."/>
            <person name="Xie B."/>
        </authorList>
    </citation>
    <scope>NUCLEOTIDE SEQUENCE [LARGE SCALE GENOMIC DNA]</scope>
    <source>
        <strain evidence="3">170</strain>
    </source>
</reference>
<dbReference type="Gene3D" id="3.90.1300.10">
    <property type="entry name" value="Amidase signature (AS) domain"/>
    <property type="match status" value="1"/>
</dbReference>
<proteinExistence type="predicted"/>
<dbReference type="KEGG" id="pchm:VFPPC_05782"/>
<dbReference type="RefSeq" id="XP_018141834.1">
    <property type="nucleotide sequence ID" value="XM_018284921.1"/>
</dbReference>
<evidence type="ECO:0000259" key="2">
    <source>
        <dbReference type="Pfam" id="PF01425"/>
    </source>
</evidence>
<keyword evidence="1" id="KW-0732">Signal</keyword>
<feature type="domain" description="Amidase" evidence="2">
    <location>
        <begin position="48"/>
        <end position="353"/>
    </location>
</feature>
<comment type="caution">
    <text evidence="3">The sequence shown here is derived from an EMBL/GenBank/DDBJ whole genome shotgun (WGS) entry which is preliminary data.</text>
</comment>
<evidence type="ECO:0000256" key="1">
    <source>
        <dbReference type="SAM" id="SignalP"/>
    </source>
</evidence>
<protein>
    <submittedName>
        <fullName evidence="3">Amidase family protein</fullName>
    </submittedName>
</protein>
<sequence length="689" mass="74952">MHITLTALFLGAAVAVASSAAQNTSIVEATIEQLHDALKSGRINSVQLVAKHLHRIAQYDRRGPHLNSIPVISPDIFEQALAADERYAKGCPRSILDGLPYTAKDSYMVKGLTVASGSPAFKNLTASEDAFTISQLRNAGAVFLGLTNMPPMANGGLQRGVYGRAESPYNKDYLAAAMGSGSSNGCGVSTAASMAVFGMAEETVSSGRSPASNNGLVAYTPSRGVLSIRGNWPLIPVADVVVPHTRSVKDMLTLLEFLTVKDERTEGDFWRMQKFVPLPDAEKVRPTTALARADSLRGKRIGVPRMFIGEKDPAAQKIWVNPQVRRLWDQARVTLEGLGAIVEETDFPLVTNHEVTPTNIQVKTEYPLPAYFNGSAGPEGLIGYGWDDFLRLVNDTVTGTKLIDVDPRLIAPQPPGTILDRPGNRFNNRTVSNYVTIMAVENRTESMSILDLPGLEAFVKELEARRKRDLEQWMEKKKLDAVVWPAVGDVGPQDAETNEEAAQFAWRNGVARSNGNYAIRQLGVPTVTVNMGFMEEKKMPVGLTFASKAYDDDRLFSYAFAFEAAHRQARVAPPRTPGLYADYIPGKPQFIAGREAPELSAEVERLSDNTLRVFGKVIAAKDAEIEVFVDGVLARPVEIVKNKWSVTASVVPPNEPSPYGGITVPDNKLAMVVVVCTAWGRSVGKLLFA</sequence>
<feature type="chain" id="PRO_5008101658" evidence="1">
    <location>
        <begin position="20"/>
        <end position="689"/>
    </location>
</feature>
<dbReference type="Pfam" id="PF01425">
    <property type="entry name" value="Amidase"/>
    <property type="match status" value="1"/>
</dbReference>
<keyword evidence="4" id="KW-1185">Reference proteome</keyword>
<dbReference type="InterPro" id="IPR036928">
    <property type="entry name" value="AS_sf"/>
</dbReference>
<gene>
    <name evidence="3" type="ORF">VFPPC_05782</name>
</gene>
<dbReference type="NCBIfam" id="NF005127">
    <property type="entry name" value="PRK06565.1"/>
    <property type="match status" value="1"/>
</dbReference>
<dbReference type="GeneID" id="28848915"/>
<dbReference type="PANTHER" id="PTHR42678">
    <property type="entry name" value="AMIDASE"/>
    <property type="match status" value="1"/>
</dbReference>
<dbReference type="STRING" id="1380566.A0A179FGV1"/>
<organism evidence="3 4">
    <name type="scientific">Pochonia chlamydosporia 170</name>
    <dbReference type="NCBI Taxonomy" id="1380566"/>
    <lineage>
        <taxon>Eukaryota</taxon>
        <taxon>Fungi</taxon>
        <taxon>Dikarya</taxon>
        <taxon>Ascomycota</taxon>
        <taxon>Pezizomycotina</taxon>
        <taxon>Sordariomycetes</taxon>
        <taxon>Hypocreomycetidae</taxon>
        <taxon>Hypocreales</taxon>
        <taxon>Clavicipitaceae</taxon>
        <taxon>Pochonia</taxon>
    </lineage>
</organism>
<dbReference type="InterPro" id="IPR023631">
    <property type="entry name" value="Amidase_dom"/>
</dbReference>
<feature type="signal peptide" evidence="1">
    <location>
        <begin position="1"/>
        <end position="19"/>
    </location>
</feature>
<dbReference type="SUPFAM" id="SSF75304">
    <property type="entry name" value="Amidase signature (AS) enzymes"/>
    <property type="match status" value="1"/>
</dbReference>
<dbReference type="EMBL" id="LSBJ02000005">
    <property type="protein sequence ID" value="OAQ64520.1"/>
    <property type="molecule type" value="Genomic_DNA"/>
</dbReference>
<name>A0A179FGV1_METCM</name>
<dbReference type="PANTHER" id="PTHR42678:SF11">
    <property type="entry name" value="AMIDASE FAMILY PROTEIN"/>
    <property type="match status" value="1"/>
</dbReference>